<name>A0A2T7A372_TUBBO</name>
<evidence type="ECO:0000313" key="3">
    <source>
        <dbReference type="Proteomes" id="UP000244722"/>
    </source>
</evidence>
<evidence type="ECO:0000313" key="2">
    <source>
        <dbReference type="EMBL" id="PUU82169.1"/>
    </source>
</evidence>
<accession>A0A2T7A372</accession>
<feature type="transmembrane region" description="Helical" evidence="1">
    <location>
        <begin position="68"/>
        <end position="86"/>
    </location>
</feature>
<keyword evidence="1" id="KW-1133">Transmembrane helix</keyword>
<keyword evidence="3" id="KW-1185">Reference proteome</keyword>
<feature type="transmembrane region" description="Helical" evidence="1">
    <location>
        <begin position="15"/>
        <end position="48"/>
    </location>
</feature>
<keyword evidence="1" id="KW-0472">Membrane</keyword>
<dbReference type="Proteomes" id="UP000244722">
    <property type="component" value="Unassembled WGS sequence"/>
</dbReference>
<dbReference type="EMBL" id="NESQ01000032">
    <property type="protein sequence ID" value="PUU82169.1"/>
    <property type="molecule type" value="Genomic_DNA"/>
</dbReference>
<comment type="caution">
    <text evidence="2">The sequence shown here is derived from an EMBL/GenBank/DDBJ whole genome shotgun (WGS) entry which is preliminary data.</text>
</comment>
<sequence>MVACWQGDWLNLIPIFIFFCFLFLLLLVTFFPLFDHVCLLSYFAFSCLNPTQARGRRNRREEDKGKNIFFFSLFSFLFQFGFSYPGPNRTKFSTTRCSFVLVQVGYSGLVLLRDPVMFGRMS</sequence>
<evidence type="ECO:0000256" key="1">
    <source>
        <dbReference type="SAM" id="Phobius"/>
    </source>
</evidence>
<keyword evidence="1" id="KW-0812">Transmembrane</keyword>
<dbReference type="AlphaFoldDB" id="A0A2T7A372"/>
<reference evidence="2 3" key="1">
    <citation type="submission" date="2017-04" db="EMBL/GenBank/DDBJ databases">
        <title>Draft genome sequence of Tuber borchii Vittad., a whitish edible truffle.</title>
        <authorList>
            <consortium name="DOE Joint Genome Institute"/>
            <person name="Murat C."/>
            <person name="Kuo A."/>
            <person name="Barry K.W."/>
            <person name="Clum A."/>
            <person name="Dockter R.B."/>
            <person name="Fauchery L."/>
            <person name="Iotti M."/>
            <person name="Kohler A."/>
            <person name="Labutti K."/>
            <person name="Lindquist E.A."/>
            <person name="Lipzen A."/>
            <person name="Ohm R.A."/>
            <person name="Wang M."/>
            <person name="Grigoriev I.V."/>
            <person name="Zambonelli A."/>
            <person name="Martin F.M."/>
        </authorList>
    </citation>
    <scope>NUCLEOTIDE SEQUENCE [LARGE SCALE GENOMIC DNA]</scope>
    <source>
        <strain evidence="2 3">Tbo3840</strain>
    </source>
</reference>
<protein>
    <submittedName>
        <fullName evidence="2">Uncharacterized protein</fullName>
    </submittedName>
</protein>
<proteinExistence type="predicted"/>
<gene>
    <name evidence="2" type="ORF">B9Z19DRAFT_1075420</name>
</gene>
<organism evidence="2 3">
    <name type="scientific">Tuber borchii</name>
    <name type="common">White truffle</name>
    <dbReference type="NCBI Taxonomy" id="42251"/>
    <lineage>
        <taxon>Eukaryota</taxon>
        <taxon>Fungi</taxon>
        <taxon>Dikarya</taxon>
        <taxon>Ascomycota</taxon>
        <taxon>Pezizomycotina</taxon>
        <taxon>Pezizomycetes</taxon>
        <taxon>Pezizales</taxon>
        <taxon>Tuberaceae</taxon>
        <taxon>Tuber</taxon>
    </lineage>
</organism>